<name>A0A1U7IGG1_9CYAN</name>
<protein>
    <submittedName>
        <fullName evidence="1">Uncharacterized protein</fullName>
    </submittedName>
</protein>
<dbReference type="AlphaFoldDB" id="A0A1U7IGG1"/>
<sequence length="69" mass="7935">MRITIKRERRATLSSLVSHLIIIEINDELTVAEQVTPEQLQQAAQEGYRFVLNLRSTHPDGKSRSDFLN</sequence>
<gene>
    <name evidence="1" type="ORF">NIES2119_17740</name>
</gene>
<accession>A0A1U7IGG1</accession>
<dbReference type="EMBL" id="MRCE01000017">
    <property type="protein sequence ID" value="OKH36163.1"/>
    <property type="molecule type" value="Genomic_DNA"/>
</dbReference>
<proteinExistence type="predicted"/>
<comment type="caution">
    <text evidence="1">The sequence shown here is derived from an EMBL/GenBank/DDBJ whole genome shotgun (WGS) entry which is preliminary data.</text>
</comment>
<dbReference type="InterPro" id="IPR029021">
    <property type="entry name" value="Prot-tyrosine_phosphatase-like"/>
</dbReference>
<evidence type="ECO:0000313" key="2">
    <source>
        <dbReference type="Proteomes" id="UP000185860"/>
    </source>
</evidence>
<organism evidence="1 2">
    <name type="scientific">[Phormidium ambiguum] IAM M-71</name>
    <dbReference type="NCBI Taxonomy" id="454136"/>
    <lineage>
        <taxon>Bacteria</taxon>
        <taxon>Bacillati</taxon>
        <taxon>Cyanobacteriota</taxon>
        <taxon>Cyanophyceae</taxon>
        <taxon>Oscillatoriophycideae</taxon>
        <taxon>Aerosakkonematales</taxon>
        <taxon>Aerosakkonemataceae</taxon>
        <taxon>Floridanema</taxon>
    </lineage>
</organism>
<dbReference type="STRING" id="454136.NIES2119_17740"/>
<dbReference type="Proteomes" id="UP000185860">
    <property type="component" value="Unassembled WGS sequence"/>
</dbReference>
<reference evidence="1 2" key="1">
    <citation type="submission" date="2016-11" db="EMBL/GenBank/DDBJ databases">
        <title>Draft Genome Sequences of Nine Cyanobacterial Strains from Diverse Habitats.</title>
        <authorList>
            <person name="Zhu T."/>
            <person name="Hou S."/>
            <person name="Lu X."/>
            <person name="Hess W.R."/>
        </authorList>
    </citation>
    <scope>NUCLEOTIDE SEQUENCE [LARGE SCALE GENOMIC DNA]</scope>
    <source>
        <strain evidence="1 2">IAM M-71</strain>
    </source>
</reference>
<evidence type="ECO:0000313" key="1">
    <source>
        <dbReference type="EMBL" id="OKH36163.1"/>
    </source>
</evidence>
<dbReference type="Gene3D" id="3.90.190.10">
    <property type="entry name" value="Protein tyrosine phosphatase superfamily"/>
    <property type="match status" value="1"/>
</dbReference>